<reference evidence="6" key="1">
    <citation type="journal article" date="2020" name="mSystems">
        <title>Genome- and Community-Level Interaction Insights into Carbon Utilization and Element Cycling Functions of Hydrothermarchaeota in Hydrothermal Sediment.</title>
        <authorList>
            <person name="Zhou Z."/>
            <person name="Liu Y."/>
            <person name="Xu W."/>
            <person name="Pan J."/>
            <person name="Luo Z.H."/>
            <person name="Li M."/>
        </authorList>
    </citation>
    <scope>NUCLEOTIDE SEQUENCE [LARGE SCALE GENOMIC DNA]</scope>
    <source>
        <strain evidence="6">SpSt-1182</strain>
    </source>
</reference>
<evidence type="ECO:0000256" key="2">
    <source>
        <dbReference type="ARBA" id="ARBA00022840"/>
    </source>
</evidence>
<dbReference type="EC" id="1.17.4.2" evidence="6"/>
<dbReference type="NCBIfam" id="TIGR02487">
    <property type="entry name" value="NrdD"/>
    <property type="match status" value="1"/>
</dbReference>
<dbReference type="GO" id="GO:0031250">
    <property type="term" value="C:anaerobic ribonucleoside-triphosphate reductase complex"/>
    <property type="evidence" value="ECO:0007669"/>
    <property type="project" value="TreeGrafter"/>
</dbReference>
<evidence type="ECO:0000256" key="1">
    <source>
        <dbReference type="ARBA" id="ARBA00022741"/>
    </source>
</evidence>
<evidence type="ECO:0000256" key="4">
    <source>
        <dbReference type="SAM" id="MobiDB-lite"/>
    </source>
</evidence>
<accession>A0A7V0XEH5</accession>
<sequence length="839" mass="94646">MPIPGDKARPDFVGQNEARSPQSDADGREEQEAVESRPPAFPHVRKRNGKVVPFDPNRIVEAIYLAARSVGVENRNLAIRLANQVVRQLAAQERPPQSEPTVEEIQDMVESVLIAGNQARIAKSYILYRERRNRARISKLLSGSEESTQYAVFVRTTDEEVLKWDRSRITRALVRETHLPPAVADKIATEVEDVIVNAKVKNLNTGLVREIVNAKLVEHGYEEQRKRHTRLGVPLYDVERILMHPNKENANIPHNPEATNMTLAEWINKQFALASVFDPDIADAHTSGDIHLHDLGFINRPYCSGQSLEYVKKFGLNLPNALSTAKPPRHPETLLAQMVKFSAALQGHFAGAIGWDAVNLFIAPFTEGMSDKEVHQLAQMLIFEYSQQNVARGGQAIFSDVNLYWEVPKHFEDVDAIGPGGTYTGRKYRDYLPEAQRFVWAMFDVYKDGDASGRPFFFPKPLVHMTSRFFETPGWEDFLFHISDVATDKGNTYFVFDRGDTAKISECCRLSFKLNEGDLRDAATPWKMRYSALQNVTLNLPRIAYKANHNDTELFKLLRETLEVSVRAHLQKKTFLDKLLKLGQDGPLALLTMDLDGEPYLRMRRATFLIGILGLNELVQYHLGGQLHQSEEAFKFGLKVVAFLQLECHRLSREHELHFVLEQTPAESTAYRFARLDLAAFPDHAQQVVKGSIEESSTYYTNSTYLNVAEAVDPIDRVYREGKFHDMIEAGALTHVWLADARPPKESVAAFVRKTYDTTRNAQIAFSPEFTACRCGKTTRGLTDVCPYCGSAEVDFITRVTGYFSRVSGWNAGKRAELLDRYKSGLGRTGGTPARTPGV</sequence>
<dbReference type="EMBL" id="DSBX01000001">
    <property type="protein sequence ID" value="HDQ98661.1"/>
    <property type="molecule type" value="Genomic_DNA"/>
</dbReference>
<name>A0A7V0XEH5_UNCW3</name>
<feature type="domain" description="ATP-cone" evidence="5">
    <location>
        <begin position="42"/>
        <end position="136"/>
    </location>
</feature>
<dbReference type="AlphaFoldDB" id="A0A7V0XEH5"/>
<dbReference type="PANTHER" id="PTHR21075:SF0">
    <property type="entry name" value="ANAEROBIC RIBONUCLEOSIDE-TRIPHOSPHATE REDUCTASE"/>
    <property type="match status" value="1"/>
</dbReference>
<dbReference type="InterPro" id="IPR005144">
    <property type="entry name" value="ATP-cone_dom"/>
</dbReference>
<dbReference type="Proteomes" id="UP000885672">
    <property type="component" value="Unassembled WGS sequence"/>
</dbReference>
<keyword evidence="1 3" id="KW-0547">Nucleotide-binding</keyword>
<protein>
    <submittedName>
        <fullName evidence="6">Anaerobic ribonucleoside-triphosphate reductase</fullName>
        <ecNumber evidence="6">1.17.4.2</ecNumber>
    </submittedName>
</protein>
<dbReference type="GO" id="GO:0008998">
    <property type="term" value="F:ribonucleoside-triphosphate reductase (thioredoxin) activity"/>
    <property type="evidence" value="ECO:0007669"/>
    <property type="project" value="UniProtKB-EC"/>
</dbReference>
<dbReference type="Gene3D" id="3.20.70.20">
    <property type="match status" value="1"/>
</dbReference>
<proteinExistence type="predicted"/>
<dbReference type="GO" id="GO:0004748">
    <property type="term" value="F:ribonucleoside-diphosphate reductase activity, thioredoxin disulfide as acceptor"/>
    <property type="evidence" value="ECO:0007669"/>
    <property type="project" value="TreeGrafter"/>
</dbReference>
<dbReference type="PANTHER" id="PTHR21075">
    <property type="entry name" value="ANAEROBIC RIBONUCLEOSIDE-TRIPHOSPHATE REDUCTASE"/>
    <property type="match status" value="1"/>
</dbReference>
<evidence type="ECO:0000256" key="3">
    <source>
        <dbReference type="PROSITE-ProRule" id="PRU00492"/>
    </source>
</evidence>
<dbReference type="Pfam" id="PF03477">
    <property type="entry name" value="ATP-cone"/>
    <property type="match status" value="1"/>
</dbReference>
<dbReference type="SUPFAM" id="SSF51998">
    <property type="entry name" value="PFL-like glycyl radical enzymes"/>
    <property type="match status" value="1"/>
</dbReference>
<feature type="compositionally biased region" description="Basic and acidic residues" evidence="4">
    <location>
        <begin position="25"/>
        <end position="35"/>
    </location>
</feature>
<dbReference type="GO" id="GO:0009265">
    <property type="term" value="P:2'-deoxyribonucleotide biosynthetic process"/>
    <property type="evidence" value="ECO:0007669"/>
    <property type="project" value="TreeGrafter"/>
</dbReference>
<dbReference type="InterPro" id="IPR012833">
    <property type="entry name" value="NrdD"/>
</dbReference>
<keyword evidence="6" id="KW-0560">Oxidoreductase</keyword>
<feature type="region of interest" description="Disordered" evidence="4">
    <location>
        <begin position="1"/>
        <end position="48"/>
    </location>
</feature>
<dbReference type="GO" id="GO:0005524">
    <property type="term" value="F:ATP binding"/>
    <property type="evidence" value="ECO:0007669"/>
    <property type="project" value="UniProtKB-UniRule"/>
</dbReference>
<evidence type="ECO:0000313" key="6">
    <source>
        <dbReference type="EMBL" id="HDQ98661.1"/>
    </source>
</evidence>
<gene>
    <name evidence="6" type="primary">nrdD</name>
    <name evidence="6" type="ORF">ENN51_00015</name>
</gene>
<dbReference type="PROSITE" id="PS51161">
    <property type="entry name" value="ATP_CONE"/>
    <property type="match status" value="1"/>
</dbReference>
<comment type="caution">
    <text evidence="6">The sequence shown here is derived from an EMBL/GenBank/DDBJ whole genome shotgun (WGS) entry which is preliminary data.</text>
</comment>
<feature type="compositionally biased region" description="Basic and acidic residues" evidence="4">
    <location>
        <begin position="1"/>
        <end position="10"/>
    </location>
</feature>
<dbReference type="Pfam" id="PF13597">
    <property type="entry name" value="NRDD"/>
    <property type="match status" value="1"/>
</dbReference>
<dbReference type="GO" id="GO:0006260">
    <property type="term" value="P:DNA replication"/>
    <property type="evidence" value="ECO:0007669"/>
    <property type="project" value="InterPro"/>
</dbReference>
<evidence type="ECO:0000259" key="5">
    <source>
        <dbReference type="PROSITE" id="PS51161"/>
    </source>
</evidence>
<organism evidence="6">
    <name type="scientific">candidate division WOR-3 bacterium</name>
    <dbReference type="NCBI Taxonomy" id="2052148"/>
    <lineage>
        <taxon>Bacteria</taxon>
        <taxon>Bacteria division WOR-3</taxon>
    </lineage>
</organism>
<keyword evidence="2 3" id="KW-0067">ATP-binding</keyword>